<dbReference type="RefSeq" id="WP_125592838.1">
    <property type="nucleotide sequence ID" value="NZ_JBHSSN010000015.1"/>
</dbReference>
<feature type="transmembrane region" description="Helical" evidence="1">
    <location>
        <begin position="316"/>
        <end position="349"/>
    </location>
</feature>
<evidence type="ECO:0000313" key="3">
    <source>
        <dbReference type="Proteomes" id="UP001596186"/>
    </source>
</evidence>
<feature type="transmembrane region" description="Helical" evidence="1">
    <location>
        <begin position="5"/>
        <end position="24"/>
    </location>
</feature>
<dbReference type="PANTHER" id="PTHR41771">
    <property type="entry name" value="MEMBRANE PROTEIN-RELATED"/>
    <property type="match status" value="1"/>
</dbReference>
<feature type="transmembrane region" description="Helical" evidence="1">
    <location>
        <begin position="164"/>
        <end position="185"/>
    </location>
</feature>
<reference evidence="3" key="1">
    <citation type="journal article" date="2019" name="Int. J. Syst. Evol. Microbiol.">
        <title>The Global Catalogue of Microorganisms (GCM) 10K type strain sequencing project: providing services to taxonomists for standard genome sequencing and annotation.</title>
        <authorList>
            <consortium name="The Broad Institute Genomics Platform"/>
            <consortium name="The Broad Institute Genome Sequencing Center for Infectious Disease"/>
            <person name="Wu L."/>
            <person name="Ma J."/>
        </authorList>
    </citation>
    <scope>NUCLEOTIDE SEQUENCE [LARGE SCALE GENOMIC DNA]</scope>
    <source>
        <strain evidence="3">CCM 8895</strain>
    </source>
</reference>
<keyword evidence="1" id="KW-1133">Transmembrane helix</keyword>
<dbReference type="Pfam" id="PF07907">
    <property type="entry name" value="YibE_F"/>
    <property type="match status" value="1"/>
</dbReference>
<protein>
    <submittedName>
        <fullName evidence="2">YibE/F family protein</fullName>
    </submittedName>
</protein>
<gene>
    <name evidence="2" type="ORF">ACFP1F_08660</name>
</gene>
<dbReference type="InterPro" id="IPR012507">
    <property type="entry name" value="YibE_F"/>
</dbReference>
<feature type="transmembrane region" description="Helical" evidence="1">
    <location>
        <begin position="286"/>
        <end position="310"/>
    </location>
</feature>
<feature type="transmembrane region" description="Helical" evidence="1">
    <location>
        <begin position="233"/>
        <end position="250"/>
    </location>
</feature>
<keyword evidence="3" id="KW-1185">Reference proteome</keyword>
<feature type="transmembrane region" description="Helical" evidence="1">
    <location>
        <begin position="139"/>
        <end position="158"/>
    </location>
</feature>
<keyword evidence="1" id="KW-0812">Transmembrane</keyword>
<comment type="caution">
    <text evidence="2">The sequence shown here is derived from an EMBL/GenBank/DDBJ whole genome shotgun (WGS) entry which is preliminary data.</text>
</comment>
<proteinExistence type="predicted"/>
<evidence type="ECO:0000313" key="2">
    <source>
        <dbReference type="EMBL" id="MFC6323808.1"/>
    </source>
</evidence>
<dbReference type="EMBL" id="JBHSSN010000015">
    <property type="protein sequence ID" value="MFC6323808.1"/>
    <property type="molecule type" value="Genomic_DNA"/>
</dbReference>
<evidence type="ECO:0000256" key="1">
    <source>
        <dbReference type="SAM" id="Phobius"/>
    </source>
</evidence>
<dbReference type="Proteomes" id="UP001596186">
    <property type="component" value="Unassembled WGS sequence"/>
</dbReference>
<organism evidence="2 3">
    <name type="scientific">Companilactobacillus baiquanensis</name>
    <dbReference type="NCBI Taxonomy" id="2486005"/>
    <lineage>
        <taxon>Bacteria</taxon>
        <taxon>Bacillati</taxon>
        <taxon>Bacillota</taxon>
        <taxon>Bacilli</taxon>
        <taxon>Lactobacillales</taxon>
        <taxon>Lactobacillaceae</taxon>
        <taxon>Companilactobacillus</taxon>
    </lineage>
</organism>
<keyword evidence="1" id="KW-0472">Membrane</keyword>
<sequence length="358" mass="39750">MKKNIIRITFVILIVLTATVITHFDTFLYKSPIVKIEQVKVVDKDKSTDEYKNTDTQVSQKLTGVFLNTSKKGKKVTLKNSYYQSQLLDQEYRVGQQVLLSRSGNNYTIKNVKRDTTLVFSLGLVIILLFCMQFSRAKLLISVLLNLLVYFGFIKLLIHNNNGLLLLMTVITSLLISGIALLVILGPTSNALMAYLSTVCATTVSILLSVLLLKLSGNSGVHLELTDFGLQPYFSVFLSQVIFSVLGVILDETMDISSSLIEMKKEVHDVKEKVLFKAGINIGRELIGPLINILLFIVIAEHLNLILLYLSNGNSIGYTFTMTLSLGFAQLLISAIGIVLTVPITSYIASKIISRRAY</sequence>
<accession>A0ABW1UVP5</accession>
<dbReference type="PANTHER" id="PTHR41771:SF1">
    <property type="entry name" value="MEMBRANE PROTEIN"/>
    <property type="match status" value="1"/>
</dbReference>
<name>A0ABW1UVP5_9LACO</name>
<feature type="transmembrane region" description="Helical" evidence="1">
    <location>
        <begin position="192"/>
        <end position="213"/>
    </location>
</feature>
<feature type="transmembrane region" description="Helical" evidence="1">
    <location>
        <begin position="116"/>
        <end position="132"/>
    </location>
</feature>